<accession>A0A5S4TD43</accession>
<proteinExistence type="predicted"/>
<comment type="caution">
    <text evidence="1">The sequence shown here is derived from an EMBL/GenBank/DDBJ whole genome shotgun (WGS) entry which is preliminary data.</text>
</comment>
<protein>
    <submittedName>
        <fullName evidence="1">Uncharacterized protein</fullName>
    </submittedName>
</protein>
<evidence type="ECO:0000313" key="2">
    <source>
        <dbReference type="Proteomes" id="UP000325300"/>
    </source>
</evidence>
<evidence type="ECO:0000313" key="1">
    <source>
        <dbReference type="EMBL" id="TYK94655.1"/>
    </source>
</evidence>
<gene>
    <name evidence="1" type="ORF">E0F67_06020</name>
</gene>
<dbReference type="Proteomes" id="UP000325300">
    <property type="component" value="Unassembled WGS sequence"/>
</dbReference>
<organism evidence="1 2">
    <name type="scientific">Streptococcus pyogenes</name>
    <dbReference type="NCBI Taxonomy" id="1314"/>
    <lineage>
        <taxon>Bacteria</taxon>
        <taxon>Bacillati</taxon>
        <taxon>Bacillota</taxon>
        <taxon>Bacilli</taxon>
        <taxon>Lactobacillales</taxon>
        <taxon>Streptococcaceae</taxon>
        <taxon>Streptococcus</taxon>
    </lineage>
</organism>
<dbReference type="EMBL" id="SJLI01000004">
    <property type="protein sequence ID" value="TYK94655.1"/>
    <property type="molecule type" value="Genomic_DNA"/>
</dbReference>
<reference evidence="1 2" key="1">
    <citation type="submission" date="2019-02" db="EMBL/GenBank/DDBJ databases">
        <title>Novel genomic isolates of S. pyogenes and S. dysgalactiae subsp. equisimilis associated to necrotising fasciitis (NSTI).</title>
        <authorList>
            <person name="Barrantes I."/>
        </authorList>
    </citation>
    <scope>NUCLEOTIDE SEQUENCE [LARGE SCALE GENOMIC DNA]</scope>
    <source>
        <strain evidence="1 2">SPY5003</strain>
    </source>
</reference>
<sequence length="72" mass="8186">MASALTLTPLLPQRKTSVLAHSTRRNRKLDVKSAELFMLFEPKTEFVCVLSTPWECWTTLNDSSVQDNVCTK</sequence>
<name>A0A5S4TD43_STRPY</name>
<dbReference type="AlphaFoldDB" id="A0A5S4TD43"/>